<dbReference type="SUPFAM" id="SSF159238">
    <property type="entry name" value="SO1590-like"/>
    <property type="match status" value="1"/>
</dbReference>
<dbReference type="KEGG" id="psd:DSC_15040"/>
<dbReference type="eggNOG" id="ENOG5031U6H">
    <property type="taxonomic scope" value="Bacteria"/>
</dbReference>
<dbReference type="EMBL" id="CP003093">
    <property type="protein sequence ID" value="AER57652.1"/>
    <property type="molecule type" value="Genomic_DNA"/>
</dbReference>
<dbReference type="Gene3D" id="2.40.350.10">
    <property type="entry name" value="SO1590-like"/>
    <property type="match status" value="1"/>
</dbReference>
<dbReference type="HOGENOM" id="CLU_111671_1_0_6"/>
<dbReference type="InterPro" id="IPR023159">
    <property type="entry name" value="SO1590-like_sf"/>
</dbReference>
<evidence type="ECO:0000313" key="1">
    <source>
        <dbReference type="EMBL" id="AER57652.1"/>
    </source>
</evidence>
<dbReference type="Pfam" id="PF11528">
    <property type="entry name" value="DUF3224"/>
    <property type="match status" value="1"/>
</dbReference>
<dbReference type="AlphaFoldDB" id="G7UVZ4"/>
<gene>
    <name evidence="1" type="ordered locus">DSC_15040</name>
</gene>
<keyword evidence="2" id="KW-1185">Reference proteome</keyword>
<organism evidence="1 2">
    <name type="scientific">Pseudoxanthomonas spadix (strain BD-a59)</name>
    <dbReference type="NCBI Taxonomy" id="1045855"/>
    <lineage>
        <taxon>Bacteria</taxon>
        <taxon>Pseudomonadati</taxon>
        <taxon>Pseudomonadota</taxon>
        <taxon>Gammaproteobacteria</taxon>
        <taxon>Lysobacterales</taxon>
        <taxon>Lysobacteraceae</taxon>
        <taxon>Pseudoxanthomonas</taxon>
    </lineage>
</organism>
<dbReference type="Proteomes" id="UP000005870">
    <property type="component" value="Chromosome"/>
</dbReference>
<protein>
    <recommendedName>
        <fullName evidence="3">DUF3224 domain-containing protein</fullName>
    </recommendedName>
</protein>
<reference evidence="1 2" key="1">
    <citation type="journal article" date="2012" name="J. Bacteriol.">
        <title>Complete Genome Sequence of the BTEX-Degrading Bacterium Pseudoxanthomonas spadix BD-a59.</title>
        <authorList>
            <person name="Lee S.H."/>
            <person name="Jin H.M."/>
            <person name="Lee H.J."/>
            <person name="Kim J.M."/>
            <person name="Jeon C.O."/>
        </authorList>
    </citation>
    <scope>NUCLEOTIDE SEQUENCE [LARGE SCALE GENOMIC DNA]</scope>
    <source>
        <strain evidence="1 2">BD-a59</strain>
    </source>
</reference>
<name>G7UVZ4_PSEUP</name>
<dbReference type="STRING" id="1045855.DSC_15040"/>
<sequence length="154" mass="15595">MIACLGLAAQAGAAPKESSMHHATGTFEVKIQPQGEVGPAGSDGNSLGRMSLDKTFSGDLVGTGSGEMLAARSSVPSSAAYVAIERVTGALDGKAGTFVLVHRGVMHGDTQQLEVLISPESGTGALAGIAGSLKIRIEGGKHFYDLDYTLPAAP</sequence>
<proteinExistence type="predicted"/>
<evidence type="ECO:0008006" key="3">
    <source>
        <dbReference type="Google" id="ProtNLM"/>
    </source>
</evidence>
<accession>G7UVZ4</accession>
<evidence type="ECO:0000313" key="2">
    <source>
        <dbReference type="Proteomes" id="UP000005870"/>
    </source>
</evidence>
<dbReference type="InterPro" id="IPR021607">
    <property type="entry name" value="DUF3224"/>
</dbReference>